<accession>A0AAV5MCK4</accession>
<protein>
    <submittedName>
        <fullName evidence="2">Uncharacterized protein</fullName>
    </submittedName>
</protein>
<dbReference type="EMBL" id="BPVZ01000223">
    <property type="protein sequence ID" value="GKV47233.1"/>
    <property type="molecule type" value="Genomic_DNA"/>
</dbReference>
<comment type="caution">
    <text evidence="2">The sequence shown here is derived from an EMBL/GenBank/DDBJ whole genome shotgun (WGS) entry which is preliminary data.</text>
</comment>
<organism evidence="2 3">
    <name type="scientific">Rubroshorea leprosula</name>
    <dbReference type="NCBI Taxonomy" id="152421"/>
    <lineage>
        <taxon>Eukaryota</taxon>
        <taxon>Viridiplantae</taxon>
        <taxon>Streptophyta</taxon>
        <taxon>Embryophyta</taxon>
        <taxon>Tracheophyta</taxon>
        <taxon>Spermatophyta</taxon>
        <taxon>Magnoliopsida</taxon>
        <taxon>eudicotyledons</taxon>
        <taxon>Gunneridae</taxon>
        <taxon>Pentapetalae</taxon>
        <taxon>rosids</taxon>
        <taxon>malvids</taxon>
        <taxon>Malvales</taxon>
        <taxon>Dipterocarpaceae</taxon>
        <taxon>Rubroshorea</taxon>
    </lineage>
</organism>
<evidence type="ECO:0000313" key="2">
    <source>
        <dbReference type="EMBL" id="GKV47233.1"/>
    </source>
</evidence>
<reference evidence="2 3" key="1">
    <citation type="journal article" date="2021" name="Commun. Biol.">
        <title>The genome of Shorea leprosula (Dipterocarpaceae) highlights the ecological relevance of drought in aseasonal tropical rainforests.</title>
        <authorList>
            <person name="Ng K.K.S."/>
            <person name="Kobayashi M.J."/>
            <person name="Fawcett J.A."/>
            <person name="Hatakeyama M."/>
            <person name="Paape T."/>
            <person name="Ng C.H."/>
            <person name="Ang C.C."/>
            <person name="Tnah L.H."/>
            <person name="Lee C.T."/>
            <person name="Nishiyama T."/>
            <person name="Sese J."/>
            <person name="O'Brien M.J."/>
            <person name="Copetti D."/>
            <person name="Mohd Noor M.I."/>
            <person name="Ong R.C."/>
            <person name="Putra M."/>
            <person name="Sireger I.Z."/>
            <person name="Indrioko S."/>
            <person name="Kosugi Y."/>
            <person name="Izuno A."/>
            <person name="Isagi Y."/>
            <person name="Lee S.L."/>
            <person name="Shimizu K.K."/>
        </authorList>
    </citation>
    <scope>NUCLEOTIDE SEQUENCE [LARGE SCALE GENOMIC DNA]</scope>
    <source>
        <strain evidence="2">214</strain>
    </source>
</reference>
<gene>
    <name evidence="2" type="ORF">SLEP1_g54151</name>
</gene>
<dbReference type="Proteomes" id="UP001054252">
    <property type="component" value="Unassembled WGS sequence"/>
</dbReference>
<evidence type="ECO:0000256" key="1">
    <source>
        <dbReference type="SAM" id="MobiDB-lite"/>
    </source>
</evidence>
<evidence type="ECO:0000313" key="3">
    <source>
        <dbReference type="Proteomes" id="UP001054252"/>
    </source>
</evidence>
<name>A0AAV5MCK4_9ROSI</name>
<sequence>MGFDCQDGLSLVLEFREIGSGGENNGAVVSRELFPGGGVGGDFMVSEGQSAKNKWIDLSFEKIETDEVRAIQQPSQQQQQVKKSRQGPRKTGTVVKRSPRGSESLTPKLCDASISETVVLRGQHSNSPRTPKSGLGILERNSNASLEDSVTNLAEAKAAMQAGLRKRKAGERSALGKSLKYNNSIPEVPVNILMHKEHFQDRAKLAVIMKEQR</sequence>
<keyword evidence="3" id="KW-1185">Reference proteome</keyword>
<dbReference type="AlphaFoldDB" id="A0AAV5MCK4"/>
<feature type="region of interest" description="Disordered" evidence="1">
    <location>
        <begin position="70"/>
        <end position="108"/>
    </location>
</feature>
<proteinExistence type="predicted"/>